<dbReference type="Proteomes" id="UP000239757">
    <property type="component" value="Unassembled WGS sequence"/>
</dbReference>
<dbReference type="OrthoDB" id="541719at2759"/>
<evidence type="ECO:0000313" key="3">
    <source>
        <dbReference type="Proteomes" id="UP000239757"/>
    </source>
</evidence>
<accession>A0A2P5XMN0</accession>
<dbReference type="EMBL" id="KZ664571">
    <property type="protein sequence ID" value="PPS04609.1"/>
    <property type="molecule type" value="Genomic_DNA"/>
</dbReference>
<proteinExistence type="predicted"/>
<sequence>MGDEETLVAKLEAFMAQMATRQQALEEKMAVLSPLVQKTTKGYSEKNSEEQGSSEGRKRNSDSQQGGCMVPRYSKMEFPSYDGVGDPLRWLKRCKYFFNNQRTNEEDKIGLASFHVLGEAQLWFDQTEEDEANLNWGRFKECCHEHQIDIEMQQSENLGVAMNMARTLERKQNVSSKLSSRAILNWPTSQNTGNNSIISSTKSIAKEGGQTTEPIGNNGKIGSSTPFIKRLTWAEMVERRAKGLCYNCDESYSMGHKCKRLFWIEIPDVEGKQDEDKIDDSG</sequence>
<feature type="compositionally biased region" description="Basic and acidic residues" evidence="1">
    <location>
        <begin position="43"/>
        <end position="61"/>
    </location>
</feature>
<dbReference type="AlphaFoldDB" id="A0A2P5XMN0"/>
<name>A0A2P5XMN0_GOSBA</name>
<evidence type="ECO:0000256" key="1">
    <source>
        <dbReference type="SAM" id="MobiDB-lite"/>
    </source>
</evidence>
<evidence type="ECO:0008006" key="4">
    <source>
        <dbReference type="Google" id="ProtNLM"/>
    </source>
</evidence>
<reference evidence="2 3" key="1">
    <citation type="submission" date="2015-01" db="EMBL/GenBank/DDBJ databases">
        <title>Genome of allotetraploid Gossypium barbadense reveals genomic plasticity and fiber elongation in cotton evolution.</title>
        <authorList>
            <person name="Chen X."/>
            <person name="Liu X."/>
            <person name="Zhao B."/>
            <person name="Zheng H."/>
            <person name="Hu Y."/>
            <person name="Lu G."/>
            <person name="Yang C."/>
            <person name="Chen J."/>
            <person name="Shan C."/>
            <person name="Zhang L."/>
            <person name="Zhou Y."/>
            <person name="Wang L."/>
            <person name="Guo W."/>
            <person name="Bai Y."/>
            <person name="Ruan J."/>
            <person name="Shangguan X."/>
            <person name="Mao Y."/>
            <person name="Jiang J."/>
            <person name="Zhu Y."/>
            <person name="Lei J."/>
            <person name="Kang H."/>
            <person name="Chen S."/>
            <person name="He X."/>
            <person name="Wang R."/>
            <person name="Wang Y."/>
            <person name="Chen J."/>
            <person name="Wang L."/>
            <person name="Yu S."/>
            <person name="Wang B."/>
            <person name="Wei J."/>
            <person name="Song S."/>
            <person name="Lu X."/>
            <person name="Gao Z."/>
            <person name="Gu W."/>
            <person name="Deng X."/>
            <person name="Ma D."/>
            <person name="Wang S."/>
            <person name="Liang W."/>
            <person name="Fang L."/>
            <person name="Cai C."/>
            <person name="Zhu X."/>
            <person name="Zhou B."/>
            <person name="Zhang Y."/>
            <person name="Chen Z."/>
            <person name="Xu S."/>
            <person name="Zhu R."/>
            <person name="Wang S."/>
            <person name="Zhang T."/>
            <person name="Zhao G."/>
        </authorList>
    </citation>
    <scope>NUCLEOTIDE SEQUENCE [LARGE SCALE GENOMIC DNA]</scope>
    <source>
        <strain evidence="3">cv. Xinhai21</strain>
        <tissue evidence="2">Leaf</tissue>
    </source>
</reference>
<feature type="region of interest" description="Disordered" evidence="1">
    <location>
        <begin position="39"/>
        <end position="69"/>
    </location>
</feature>
<protein>
    <recommendedName>
        <fullName evidence="4">Retrotransposon gag domain-containing protein</fullName>
    </recommendedName>
</protein>
<gene>
    <name evidence="2" type="ORF">GOBAR_AA16056</name>
</gene>
<evidence type="ECO:0000313" key="2">
    <source>
        <dbReference type="EMBL" id="PPS04609.1"/>
    </source>
</evidence>
<organism evidence="2 3">
    <name type="scientific">Gossypium barbadense</name>
    <name type="common">Sea Island cotton</name>
    <name type="synonym">Hibiscus barbadensis</name>
    <dbReference type="NCBI Taxonomy" id="3634"/>
    <lineage>
        <taxon>Eukaryota</taxon>
        <taxon>Viridiplantae</taxon>
        <taxon>Streptophyta</taxon>
        <taxon>Embryophyta</taxon>
        <taxon>Tracheophyta</taxon>
        <taxon>Spermatophyta</taxon>
        <taxon>Magnoliopsida</taxon>
        <taxon>eudicotyledons</taxon>
        <taxon>Gunneridae</taxon>
        <taxon>Pentapetalae</taxon>
        <taxon>rosids</taxon>
        <taxon>malvids</taxon>
        <taxon>Malvales</taxon>
        <taxon>Malvaceae</taxon>
        <taxon>Malvoideae</taxon>
        <taxon>Gossypium</taxon>
    </lineage>
</organism>